<sequence>MDHPGRPQCPDRPGRAGQEVQASDPGSRHQVHRQLRRRVRRRGNRHPEESPRAPRSNAICERAIGELRRELLDRMLIINKDHLHRTLTTYLAHRNEARPHRRLGQLTPAQTETGPPTPTNLANYRIRRTTCRAPILGHQL</sequence>
<dbReference type="InterPro" id="IPR012337">
    <property type="entry name" value="RNaseH-like_sf"/>
</dbReference>
<dbReference type="Gene3D" id="3.30.420.10">
    <property type="entry name" value="Ribonuclease H-like superfamily/Ribonuclease H"/>
    <property type="match status" value="1"/>
</dbReference>
<protein>
    <submittedName>
        <fullName evidence="3">Integrase core domain-containing protein</fullName>
    </submittedName>
</protein>
<feature type="region of interest" description="Disordered" evidence="1">
    <location>
        <begin position="1"/>
        <end position="57"/>
    </location>
</feature>
<dbReference type="PROSITE" id="PS50994">
    <property type="entry name" value="INTEGRASE"/>
    <property type="match status" value="1"/>
</dbReference>
<gene>
    <name evidence="3" type="ORF">KGQ19_16955</name>
</gene>
<feature type="domain" description="Integrase catalytic" evidence="2">
    <location>
        <begin position="23"/>
        <end position="116"/>
    </location>
</feature>
<dbReference type="InterPro" id="IPR001584">
    <property type="entry name" value="Integrase_cat-core"/>
</dbReference>
<organism evidence="3 4">
    <name type="scientific">Catenulispora pinistramenti</name>
    <dbReference type="NCBI Taxonomy" id="2705254"/>
    <lineage>
        <taxon>Bacteria</taxon>
        <taxon>Bacillati</taxon>
        <taxon>Actinomycetota</taxon>
        <taxon>Actinomycetes</taxon>
        <taxon>Catenulisporales</taxon>
        <taxon>Catenulisporaceae</taxon>
        <taxon>Catenulispora</taxon>
    </lineage>
</organism>
<feature type="compositionally biased region" description="Basic residues" evidence="1">
    <location>
        <begin position="29"/>
        <end position="44"/>
    </location>
</feature>
<keyword evidence="4" id="KW-1185">Reference proteome</keyword>
<reference evidence="3 4" key="1">
    <citation type="submission" date="2020-02" db="EMBL/GenBank/DDBJ databases">
        <title>Acidophilic actinobacteria isolated from forest soil.</title>
        <authorList>
            <person name="Golinska P."/>
        </authorList>
    </citation>
    <scope>NUCLEOTIDE SEQUENCE [LARGE SCALE GENOMIC DNA]</scope>
    <source>
        <strain evidence="3 4">NL8</strain>
    </source>
</reference>
<comment type="caution">
    <text evidence="3">The sequence shown here is derived from an EMBL/GenBank/DDBJ whole genome shotgun (WGS) entry which is preliminary data.</text>
</comment>
<proteinExistence type="predicted"/>
<dbReference type="EMBL" id="JAAFYZ010000051">
    <property type="protein sequence ID" value="MBS2548558.1"/>
    <property type="molecule type" value="Genomic_DNA"/>
</dbReference>
<dbReference type="SUPFAM" id="SSF53098">
    <property type="entry name" value="Ribonuclease H-like"/>
    <property type="match status" value="1"/>
</dbReference>
<evidence type="ECO:0000259" key="2">
    <source>
        <dbReference type="PROSITE" id="PS50994"/>
    </source>
</evidence>
<dbReference type="InterPro" id="IPR036397">
    <property type="entry name" value="RNaseH_sf"/>
</dbReference>
<evidence type="ECO:0000256" key="1">
    <source>
        <dbReference type="SAM" id="MobiDB-lite"/>
    </source>
</evidence>
<dbReference type="Pfam" id="PF13683">
    <property type="entry name" value="rve_3"/>
    <property type="match status" value="1"/>
</dbReference>
<evidence type="ECO:0000313" key="3">
    <source>
        <dbReference type="EMBL" id="MBS2548558.1"/>
    </source>
</evidence>
<evidence type="ECO:0000313" key="4">
    <source>
        <dbReference type="Proteomes" id="UP000730482"/>
    </source>
</evidence>
<dbReference type="Proteomes" id="UP000730482">
    <property type="component" value="Unassembled WGS sequence"/>
</dbReference>
<accession>A0ABS5KR88</accession>
<name>A0ABS5KR88_9ACTN</name>